<organism evidence="2 3">
    <name type="scientific">Phaeospirillum tilakii</name>
    <dbReference type="NCBI Taxonomy" id="741673"/>
    <lineage>
        <taxon>Bacteria</taxon>
        <taxon>Pseudomonadati</taxon>
        <taxon>Pseudomonadota</taxon>
        <taxon>Alphaproteobacteria</taxon>
        <taxon>Rhodospirillales</taxon>
        <taxon>Rhodospirillaceae</taxon>
        <taxon>Phaeospirillum</taxon>
    </lineage>
</organism>
<name>A0ABW5C5Z9_9PROT</name>
<evidence type="ECO:0000313" key="2">
    <source>
        <dbReference type="EMBL" id="MFD2232530.1"/>
    </source>
</evidence>
<sequence length="94" mass="9856">MDRRTFLRLGALAGLGCVAGAAPAAAFQQIDCEESGSADPACRRLDEHQNRLRQLDATLAERGVSDPEQRRQILAAATCPVCGMPLIGSGSGAF</sequence>
<gene>
    <name evidence="2" type="ORF">ACFSNB_01800</name>
</gene>
<evidence type="ECO:0000256" key="1">
    <source>
        <dbReference type="SAM" id="SignalP"/>
    </source>
</evidence>
<accession>A0ABW5C5Z9</accession>
<dbReference type="PROSITE" id="PS51318">
    <property type="entry name" value="TAT"/>
    <property type="match status" value="1"/>
</dbReference>
<comment type="caution">
    <text evidence="2">The sequence shown here is derived from an EMBL/GenBank/DDBJ whole genome shotgun (WGS) entry which is preliminary data.</text>
</comment>
<dbReference type="Proteomes" id="UP001597296">
    <property type="component" value="Unassembled WGS sequence"/>
</dbReference>
<feature type="chain" id="PRO_5046008485" description="Tat (Twin-arginine translocation) pathway signal sequence" evidence="1">
    <location>
        <begin position="25"/>
        <end position="94"/>
    </location>
</feature>
<feature type="signal peptide" evidence="1">
    <location>
        <begin position="1"/>
        <end position="24"/>
    </location>
</feature>
<reference evidence="3" key="1">
    <citation type="journal article" date="2019" name="Int. J. Syst. Evol. Microbiol.">
        <title>The Global Catalogue of Microorganisms (GCM) 10K type strain sequencing project: providing services to taxonomists for standard genome sequencing and annotation.</title>
        <authorList>
            <consortium name="The Broad Institute Genomics Platform"/>
            <consortium name="The Broad Institute Genome Sequencing Center for Infectious Disease"/>
            <person name="Wu L."/>
            <person name="Ma J."/>
        </authorList>
    </citation>
    <scope>NUCLEOTIDE SEQUENCE [LARGE SCALE GENOMIC DNA]</scope>
    <source>
        <strain evidence="3">KCTC 15012</strain>
    </source>
</reference>
<keyword evidence="1" id="KW-0732">Signal</keyword>
<protein>
    <recommendedName>
        <fullName evidence="4">Tat (Twin-arginine translocation) pathway signal sequence</fullName>
    </recommendedName>
</protein>
<keyword evidence="3" id="KW-1185">Reference proteome</keyword>
<evidence type="ECO:0008006" key="4">
    <source>
        <dbReference type="Google" id="ProtNLM"/>
    </source>
</evidence>
<dbReference type="RefSeq" id="WP_377313916.1">
    <property type="nucleotide sequence ID" value="NZ_JBHUIY010000002.1"/>
</dbReference>
<evidence type="ECO:0000313" key="3">
    <source>
        <dbReference type="Proteomes" id="UP001597296"/>
    </source>
</evidence>
<dbReference type="EMBL" id="JBHUIY010000002">
    <property type="protein sequence ID" value="MFD2232530.1"/>
    <property type="molecule type" value="Genomic_DNA"/>
</dbReference>
<dbReference type="InterPro" id="IPR006311">
    <property type="entry name" value="TAT_signal"/>
</dbReference>
<proteinExistence type="predicted"/>